<dbReference type="SUPFAM" id="SSF53383">
    <property type="entry name" value="PLP-dependent transferases"/>
    <property type="match status" value="1"/>
</dbReference>
<dbReference type="GO" id="GO:0006546">
    <property type="term" value="P:glycine catabolic process"/>
    <property type="evidence" value="ECO:0007669"/>
    <property type="project" value="InterPro"/>
</dbReference>
<dbReference type="Gene3D" id="3.90.1150.10">
    <property type="entry name" value="Aspartate Aminotransferase, domain 1"/>
    <property type="match status" value="1"/>
</dbReference>
<comment type="function">
    <text evidence="1">The glycine cleavage system catalyzes the degradation of glycine. The P protein binds the alpha-amino group of glycine through its pyridoxal phosphate cofactor; CO(2) is released and the remaining methylamine moiety is then transferred to the lipoamide cofactor of the H protein.</text>
</comment>
<organism evidence="6 7">
    <name type="scientific">Candidatus Scalindua japonica</name>
    <dbReference type="NCBI Taxonomy" id="1284222"/>
    <lineage>
        <taxon>Bacteria</taxon>
        <taxon>Pseudomonadati</taxon>
        <taxon>Planctomycetota</taxon>
        <taxon>Candidatus Brocadiia</taxon>
        <taxon>Candidatus Brocadiales</taxon>
        <taxon>Candidatus Scalinduaceae</taxon>
        <taxon>Candidatus Scalindua</taxon>
    </lineage>
</organism>
<accession>A0A286TXG4</accession>
<dbReference type="PANTHER" id="PTHR42806:SF1">
    <property type="entry name" value="GLYCINE DEHYDROGENASE (DECARBOXYLATING)"/>
    <property type="match status" value="1"/>
</dbReference>
<dbReference type="InterPro" id="IPR049315">
    <property type="entry name" value="GDC-P_N"/>
</dbReference>
<dbReference type="RefSeq" id="WP_096893971.1">
    <property type="nucleotide sequence ID" value="NZ_BAOS01000013.1"/>
</dbReference>
<name>A0A286TXG4_9BACT</name>
<dbReference type="NCBIfam" id="NF001696">
    <property type="entry name" value="PRK00451.1"/>
    <property type="match status" value="1"/>
</dbReference>
<dbReference type="GO" id="GO:0004375">
    <property type="term" value="F:glycine dehydrogenase (decarboxylating) activity"/>
    <property type="evidence" value="ECO:0007669"/>
    <property type="project" value="UniProtKB-EC"/>
</dbReference>
<gene>
    <name evidence="6" type="ORF">SCALIN_C13_0084</name>
</gene>
<dbReference type="AlphaFoldDB" id="A0A286TXG4"/>
<dbReference type="InterPro" id="IPR023010">
    <property type="entry name" value="GcvPA"/>
</dbReference>
<evidence type="ECO:0000256" key="3">
    <source>
        <dbReference type="ARBA" id="ARBA00023002"/>
    </source>
</evidence>
<dbReference type="GO" id="GO:0009116">
    <property type="term" value="P:nucleoside metabolic process"/>
    <property type="evidence" value="ECO:0007669"/>
    <property type="project" value="InterPro"/>
</dbReference>
<proteinExistence type="predicted"/>
<comment type="catalytic activity">
    <reaction evidence="4">
        <text>N(6)-[(R)-lipoyl]-L-lysyl-[glycine-cleavage complex H protein] + glycine + H(+) = N(6)-[(R)-S(8)-aminomethyldihydrolipoyl]-L-lysyl-[glycine-cleavage complex H protein] + CO2</text>
        <dbReference type="Rhea" id="RHEA:24304"/>
        <dbReference type="Rhea" id="RHEA-COMP:10494"/>
        <dbReference type="Rhea" id="RHEA-COMP:10495"/>
        <dbReference type="ChEBI" id="CHEBI:15378"/>
        <dbReference type="ChEBI" id="CHEBI:16526"/>
        <dbReference type="ChEBI" id="CHEBI:57305"/>
        <dbReference type="ChEBI" id="CHEBI:83099"/>
        <dbReference type="ChEBI" id="CHEBI:83143"/>
        <dbReference type="EC" id="1.4.4.2"/>
    </reaction>
</comment>
<evidence type="ECO:0000313" key="6">
    <source>
        <dbReference type="EMBL" id="GAX60572.1"/>
    </source>
</evidence>
<dbReference type="EMBL" id="BAOS01000013">
    <property type="protein sequence ID" value="GAX60572.1"/>
    <property type="molecule type" value="Genomic_DNA"/>
</dbReference>
<reference evidence="7" key="1">
    <citation type="journal article" date="2017" name="Environ. Microbiol. Rep.">
        <title>Genetic Diversity of Marine Anaerobic Ammonium-Oxidizing Bacteria as Revealed by Genomic and Proteomic Analyses of 'Candidatus Scalindua japonica'.</title>
        <authorList>
            <person name="Oshiki M."/>
            <person name="Mizuto K."/>
            <person name="Kimura Z."/>
            <person name="Kindaichi T."/>
            <person name="Satoh H."/>
            <person name="Okabe S."/>
        </authorList>
    </citation>
    <scope>NUCLEOTIDE SEQUENCE [LARGE SCALE GENOMIC DNA]</scope>
    <source>
        <strain evidence="7">husup-a2</strain>
    </source>
</reference>
<protein>
    <recommendedName>
        <fullName evidence="2">glycine dehydrogenase (aminomethyl-transferring)</fullName>
        <ecNumber evidence="2">1.4.4.2</ecNumber>
    </recommendedName>
</protein>
<sequence length="429" mass="48219">MDYISNTDNDRALMLKDIGVQDVMDLFKDIPDSLILRNPLRIPDQLSEFELLRELENISKKNRRHVSFLGGGNYNHYIPSTVNAVTSRGEFSTAYTPYQPEISQGTLQAIFEYQSMICELTGMDVSNASMYDGATGLAESMILSTRIKGKKQVLVSHALNPLYREVLETYARASEIRIVEVDIKDGLTSDFKTDGSAAIIIQNPNFFGLIENLDGIRKKAEDILLITSTTEPLSWAILKPFSEYDVDIVTAEGQSFGNPMNFGGPGLGIIAVKQDYVRQIPGRLAGETVDIHGKRGFALTLCTREQHIRREKATSNICTNEGLCMLAASVYLVTYGKNLGKLARLNNQLAIYFADKLNQIEGVDLVFDKPFFNEFVVRIRKDIQSKISHIEIGISLEKYYPDLENCYLVCCTEMTPKEYIDRVLDEITQ</sequence>
<dbReference type="OrthoDB" id="9771867at2"/>
<feature type="domain" description="Glycine cleavage system P-protein N-terminal" evidence="5">
    <location>
        <begin position="2"/>
        <end position="425"/>
    </location>
</feature>
<dbReference type="InterPro" id="IPR015422">
    <property type="entry name" value="PyrdxlP-dep_Trfase_small"/>
</dbReference>
<evidence type="ECO:0000256" key="2">
    <source>
        <dbReference type="ARBA" id="ARBA00012134"/>
    </source>
</evidence>
<evidence type="ECO:0000256" key="4">
    <source>
        <dbReference type="ARBA" id="ARBA00049026"/>
    </source>
</evidence>
<comment type="caution">
    <text evidence="6">The sequence shown here is derived from an EMBL/GenBank/DDBJ whole genome shotgun (WGS) entry which is preliminary data.</text>
</comment>
<evidence type="ECO:0000313" key="7">
    <source>
        <dbReference type="Proteomes" id="UP000218542"/>
    </source>
</evidence>
<dbReference type="Pfam" id="PF02347">
    <property type="entry name" value="GDC-P"/>
    <property type="match status" value="1"/>
</dbReference>
<evidence type="ECO:0000256" key="1">
    <source>
        <dbReference type="ARBA" id="ARBA00003788"/>
    </source>
</evidence>
<dbReference type="InterPro" id="IPR020581">
    <property type="entry name" value="GDC_P"/>
</dbReference>
<evidence type="ECO:0000259" key="5">
    <source>
        <dbReference type="Pfam" id="PF02347"/>
    </source>
</evidence>
<keyword evidence="3" id="KW-0560">Oxidoreductase</keyword>
<dbReference type="InterPro" id="IPR015421">
    <property type="entry name" value="PyrdxlP-dep_Trfase_major"/>
</dbReference>
<dbReference type="InterPro" id="IPR015424">
    <property type="entry name" value="PyrdxlP-dep_Trfase"/>
</dbReference>
<dbReference type="PIRSF" id="PIRSF006815">
    <property type="entry name" value="GcvPA"/>
    <property type="match status" value="1"/>
</dbReference>
<dbReference type="Proteomes" id="UP000218542">
    <property type="component" value="Unassembled WGS sequence"/>
</dbReference>
<dbReference type="PANTHER" id="PTHR42806">
    <property type="entry name" value="GLYCINE CLEAVAGE SYSTEM P-PROTEIN"/>
    <property type="match status" value="1"/>
</dbReference>
<keyword evidence="7" id="KW-1185">Reference proteome</keyword>
<dbReference type="Gene3D" id="3.40.640.10">
    <property type="entry name" value="Type I PLP-dependent aspartate aminotransferase-like (Major domain)"/>
    <property type="match status" value="1"/>
</dbReference>
<dbReference type="CDD" id="cd00613">
    <property type="entry name" value="GDC-P"/>
    <property type="match status" value="1"/>
</dbReference>
<dbReference type="EC" id="1.4.4.2" evidence="2"/>